<keyword evidence="5" id="KW-1185">Reference proteome</keyword>
<dbReference type="PROSITE" id="PS51318">
    <property type="entry name" value="TAT"/>
    <property type="match status" value="1"/>
</dbReference>
<organism evidence="4 5">
    <name type="scientific">Tilletia horrida</name>
    <dbReference type="NCBI Taxonomy" id="155126"/>
    <lineage>
        <taxon>Eukaryota</taxon>
        <taxon>Fungi</taxon>
        <taxon>Dikarya</taxon>
        <taxon>Basidiomycota</taxon>
        <taxon>Ustilaginomycotina</taxon>
        <taxon>Exobasidiomycetes</taxon>
        <taxon>Tilletiales</taxon>
        <taxon>Tilletiaceae</taxon>
        <taxon>Tilletia</taxon>
    </lineage>
</organism>
<proteinExistence type="predicted"/>
<feature type="compositionally biased region" description="Gly residues" evidence="2">
    <location>
        <begin position="66"/>
        <end position="78"/>
    </location>
</feature>
<dbReference type="InterPro" id="IPR012341">
    <property type="entry name" value="6hp_glycosidase-like_sf"/>
</dbReference>
<gene>
    <name evidence="4" type="ORF">OC842_002142</name>
</gene>
<dbReference type="AlphaFoldDB" id="A0AAN6JLX0"/>
<comment type="caution">
    <text evidence="4">The sequence shown here is derived from an EMBL/GenBank/DDBJ whole genome shotgun (WGS) entry which is preliminary data.</text>
</comment>
<evidence type="ECO:0000313" key="5">
    <source>
        <dbReference type="Proteomes" id="UP001176521"/>
    </source>
</evidence>
<sequence length="540" mass="56035">MTRKSQHTPTTRILTRTLAAAAAATTAALLCLAPSAAAAPATTTTTATTTTSATTTQSALPLISIGIGGGDHSGGGSGNHHNGTLPDPGSGNGPVTPPGNGTVTPPGVGNGTATPPATAGQGGYSKFPSPFFGLSNNNSFIDLAISTIHASQRAAWEQGVTVQAVLEWQYPEWSTYDAPGPNSFKASSGRRAGRKSYPQDVVLWAMRSIVAQDSIGRLGAKVTGDESVTVGSSLDSASNLESVMIAAYSSGEITGASNALSPNGVYTPAASKAYNFIINTVPRGANGIISQRIAELQYWADMLYMGSPALAAYGLYAQDAAALQEAYTQIKLDLDVLLYPAGSGSKSGLMGHIRNEDGSWADPEVWVTGQGWTALGVLRVVAALGQSGTFPYPATTASNIADLLRWTGALLTNVHATFDASASLWYNYVDTPTTFHDISGSLALAAATYRLATIAPALVDRAQLANAEAVYERVVPHLQSNGQFGDGLQCVDALSFSTPGYTSVEALSFGVLLEAARRDFTRAKRGQTTALIRNLARVQL</sequence>
<protein>
    <submittedName>
        <fullName evidence="4">Uncharacterized protein</fullName>
    </submittedName>
</protein>
<reference evidence="4" key="1">
    <citation type="journal article" date="2023" name="PhytoFront">
        <title>Draft Genome Resources of Seven Strains of Tilletia horrida, Causal Agent of Kernel Smut of Rice.</title>
        <authorList>
            <person name="Khanal S."/>
            <person name="Antony Babu S."/>
            <person name="Zhou X.G."/>
        </authorList>
    </citation>
    <scope>NUCLEOTIDE SEQUENCE</scope>
    <source>
        <strain evidence="4">TX3</strain>
    </source>
</reference>
<dbReference type="PANTHER" id="PTHR41814">
    <property type="entry name" value="EXPRESSED PROTEIN"/>
    <property type="match status" value="1"/>
</dbReference>
<feature type="region of interest" description="Disordered" evidence="2">
    <location>
        <begin position="63"/>
        <end position="122"/>
    </location>
</feature>
<keyword evidence="1" id="KW-0378">Hydrolase</keyword>
<dbReference type="Proteomes" id="UP001176521">
    <property type="component" value="Unassembled WGS sequence"/>
</dbReference>
<accession>A0AAN6JLX0</accession>
<dbReference type="GO" id="GO:0005975">
    <property type="term" value="P:carbohydrate metabolic process"/>
    <property type="evidence" value="ECO:0007669"/>
    <property type="project" value="InterPro"/>
</dbReference>
<dbReference type="InterPro" id="IPR010905">
    <property type="entry name" value="Glyco_hydro_88"/>
</dbReference>
<name>A0AAN6JLX0_9BASI</name>
<evidence type="ECO:0000256" key="2">
    <source>
        <dbReference type="SAM" id="MobiDB-lite"/>
    </source>
</evidence>
<evidence type="ECO:0000256" key="3">
    <source>
        <dbReference type="SAM" id="SignalP"/>
    </source>
</evidence>
<evidence type="ECO:0000256" key="1">
    <source>
        <dbReference type="ARBA" id="ARBA00022801"/>
    </source>
</evidence>
<dbReference type="SUPFAM" id="SSF48208">
    <property type="entry name" value="Six-hairpin glycosidases"/>
    <property type="match status" value="1"/>
</dbReference>
<keyword evidence="3" id="KW-0732">Signal</keyword>
<dbReference type="Pfam" id="PF07470">
    <property type="entry name" value="Glyco_hydro_88"/>
    <property type="match status" value="1"/>
</dbReference>
<feature type="signal peptide" evidence="3">
    <location>
        <begin position="1"/>
        <end position="38"/>
    </location>
</feature>
<dbReference type="PANTHER" id="PTHR41814:SF1">
    <property type="entry name" value="CELLULASE"/>
    <property type="match status" value="1"/>
</dbReference>
<dbReference type="GO" id="GO:0016787">
    <property type="term" value="F:hydrolase activity"/>
    <property type="evidence" value="ECO:0007669"/>
    <property type="project" value="UniProtKB-KW"/>
</dbReference>
<dbReference type="InterPro" id="IPR008928">
    <property type="entry name" value="6-hairpin_glycosidase_sf"/>
</dbReference>
<dbReference type="InterPro" id="IPR006311">
    <property type="entry name" value="TAT_signal"/>
</dbReference>
<feature type="compositionally biased region" description="Low complexity" evidence="2">
    <location>
        <begin position="98"/>
        <end position="119"/>
    </location>
</feature>
<feature type="chain" id="PRO_5042982297" evidence="3">
    <location>
        <begin position="39"/>
        <end position="540"/>
    </location>
</feature>
<dbReference type="Gene3D" id="1.50.10.10">
    <property type="match status" value="1"/>
</dbReference>
<dbReference type="EMBL" id="JAPDMQ010000085">
    <property type="protein sequence ID" value="KAK0535962.1"/>
    <property type="molecule type" value="Genomic_DNA"/>
</dbReference>
<evidence type="ECO:0000313" key="4">
    <source>
        <dbReference type="EMBL" id="KAK0535962.1"/>
    </source>
</evidence>